<dbReference type="AlphaFoldDB" id="A0A1N7RV02"/>
<name>A0A1N7RV02_9BURK</name>
<proteinExistence type="predicted"/>
<sequence>MSRRVLQIDLRVRKQPANEIGPEPADAARAMERAVSGRAPGGAKRERSGRLGGRTLRSVRRRATGCAARAQAGEGGQGRNVHGVDGSCRKRIRW</sequence>
<dbReference type="Proteomes" id="UP000187012">
    <property type="component" value="Unassembled WGS sequence"/>
</dbReference>
<dbReference type="STRING" id="1247936.BN2475_180047"/>
<evidence type="ECO:0000313" key="3">
    <source>
        <dbReference type="Proteomes" id="UP000187012"/>
    </source>
</evidence>
<evidence type="ECO:0000313" key="2">
    <source>
        <dbReference type="EMBL" id="SIT38931.1"/>
    </source>
</evidence>
<feature type="region of interest" description="Disordered" evidence="1">
    <location>
        <begin position="17"/>
        <end position="94"/>
    </location>
</feature>
<evidence type="ECO:0000256" key="1">
    <source>
        <dbReference type="SAM" id="MobiDB-lite"/>
    </source>
</evidence>
<organism evidence="2 3">
    <name type="scientific">Paraburkholderia ribeironis</name>
    <dbReference type="NCBI Taxonomy" id="1247936"/>
    <lineage>
        <taxon>Bacteria</taxon>
        <taxon>Pseudomonadati</taxon>
        <taxon>Pseudomonadota</taxon>
        <taxon>Betaproteobacteria</taxon>
        <taxon>Burkholderiales</taxon>
        <taxon>Burkholderiaceae</taxon>
        <taxon>Paraburkholderia</taxon>
    </lineage>
</organism>
<dbReference type="EMBL" id="CYGX02000018">
    <property type="protein sequence ID" value="SIT38931.1"/>
    <property type="molecule type" value="Genomic_DNA"/>
</dbReference>
<reference evidence="2 3" key="1">
    <citation type="submission" date="2016-12" db="EMBL/GenBank/DDBJ databases">
        <authorList>
            <person name="Song W.-J."/>
            <person name="Kurnit D.M."/>
        </authorList>
    </citation>
    <scope>NUCLEOTIDE SEQUENCE [LARGE SCALE GENOMIC DNA]</scope>
    <source>
        <strain evidence="2 3">STM7296</strain>
    </source>
</reference>
<accession>A0A1N7RV02</accession>
<keyword evidence="3" id="KW-1185">Reference proteome</keyword>
<protein>
    <submittedName>
        <fullName evidence="2">Uncharacterized protein</fullName>
    </submittedName>
</protein>
<gene>
    <name evidence="2" type="ORF">BN2475_180047</name>
</gene>